<sequence length="163" mass="17610">MFNQLVKVIPNLFTVGNLLCGVFSITLNMSEYLGAASILIFFSAVLDFLDGRIARKLKVNSEFGVELDSLADIVSFGVAPALLFHTIATPSILTSLAFILFPTMGALRLAKFSIKPTIGYFKGLPIPAAGLSLAGMALFSYGNAWITLILALLMVSPIRFKKF</sequence>
<evidence type="ECO:0000256" key="14">
    <source>
        <dbReference type="ARBA" id="ARBA00032361"/>
    </source>
</evidence>
<dbReference type="NCBIfam" id="TIGR00473">
    <property type="entry name" value="pssA"/>
    <property type="match status" value="1"/>
</dbReference>
<dbReference type="InterPro" id="IPR043130">
    <property type="entry name" value="CDP-OH_PTrfase_TM_dom"/>
</dbReference>
<proteinExistence type="inferred from homology"/>
<comment type="similarity">
    <text evidence="3 15">Belongs to the CDP-alcohol phosphatidyltransferase class-I family.</text>
</comment>
<dbReference type="PANTHER" id="PTHR14269:SF61">
    <property type="entry name" value="CDP-DIACYLGLYCEROL--SERINE O-PHOSPHATIDYLTRANSFERASE"/>
    <property type="match status" value="1"/>
</dbReference>
<dbReference type="EMBL" id="AHFL01000011">
    <property type="protein sequence ID" value="EOO67395.1"/>
    <property type="molecule type" value="Genomic_DNA"/>
</dbReference>
<evidence type="ECO:0000256" key="1">
    <source>
        <dbReference type="ARBA" id="ARBA00000287"/>
    </source>
</evidence>
<dbReference type="PANTHER" id="PTHR14269">
    <property type="entry name" value="CDP-DIACYLGLYCEROL--GLYCEROL-3-PHOSPHATE 3-PHOSPHATIDYLTRANSFERASE-RELATED"/>
    <property type="match status" value="1"/>
</dbReference>
<feature type="transmembrane region" description="Helical" evidence="16">
    <location>
        <begin position="32"/>
        <end position="49"/>
    </location>
</feature>
<evidence type="ECO:0000256" key="11">
    <source>
        <dbReference type="ARBA" id="ARBA00023136"/>
    </source>
</evidence>
<keyword evidence="10" id="KW-0443">Lipid metabolism</keyword>
<keyword evidence="9 16" id="KW-1133">Transmembrane helix</keyword>
<evidence type="ECO:0000256" key="13">
    <source>
        <dbReference type="ARBA" id="ARBA00023264"/>
    </source>
</evidence>
<dbReference type="Gene3D" id="1.20.120.1760">
    <property type="match status" value="1"/>
</dbReference>
<dbReference type="InterPro" id="IPR048254">
    <property type="entry name" value="CDP_ALCOHOL_P_TRANSF_CS"/>
</dbReference>
<keyword evidence="13" id="KW-1208">Phospholipid metabolism</keyword>
<keyword evidence="12" id="KW-0594">Phospholipid biosynthesis</keyword>
<evidence type="ECO:0000256" key="2">
    <source>
        <dbReference type="ARBA" id="ARBA00004127"/>
    </source>
</evidence>
<evidence type="ECO:0000256" key="10">
    <source>
        <dbReference type="ARBA" id="ARBA00023098"/>
    </source>
</evidence>
<evidence type="ECO:0000313" key="18">
    <source>
        <dbReference type="Proteomes" id="UP000014023"/>
    </source>
</evidence>
<dbReference type="Proteomes" id="UP000014023">
    <property type="component" value="Unassembled WGS sequence"/>
</dbReference>
<accession>A0A9W5Q4W9</accession>
<evidence type="ECO:0000256" key="6">
    <source>
        <dbReference type="ARBA" id="ARBA00022516"/>
    </source>
</evidence>
<evidence type="ECO:0000256" key="8">
    <source>
        <dbReference type="ARBA" id="ARBA00022692"/>
    </source>
</evidence>
<keyword evidence="6" id="KW-0444">Lipid biosynthesis</keyword>
<evidence type="ECO:0000256" key="3">
    <source>
        <dbReference type="ARBA" id="ARBA00010441"/>
    </source>
</evidence>
<evidence type="ECO:0000256" key="12">
    <source>
        <dbReference type="ARBA" id="ARBA00023209"/>
    </source>
</evidence>
<dbReference type="PROSITE" id="PS00379">
    <property type="entry name" value="CDP_ALCOHOL_P_TRANSF"/>
    <property type="match status" value="1"/>
</dbReference>
<protein>
    <recommendedName>
        <fullName evidence="5">CDP-diacylglycerol--serine O-phosphatidyltransferase</fullName>
        <ecNumber evidence="4">2.7.8.8</ecNumber>
    </recommendedName>
    <alternativeName>
        <fullName evidence="14">Phosphatidylserine synthase</fullName>
    </alternativeName>
</protein>
<dbReference type="GO" id="GO:0003882">
    <property type="term" value="F:CDP-diacylglycerol-serine O-phosphatidyltransferase activity"/>
    <property type="evidence" value="ECO:0007669"/>
    <property type="project" value="UniProtKB-EC"/>
</dbReference>
<comment type="catalytic activity">
    <reaction evidence="1">
        <text>a CDP-1,2-diacyl-sn-glycerol + L-serine = a 1,2-diacyl-sn-glycero-3-phospho-L-serine + CMP + H(+)</text>
        <dbReference type="Rhea" id="RHEA:16913"/>
        <dbReference type="ChEBI" id="CHEBI:15378"/>
        <dbReference type="ChEBI" id="CHEBI:33384"/>
        <dbReference type="ChEBI" id="CHEBI:57262"/>
        <dbReference type="ChEBI" id="CHEBI:58332"/>
        <dbReference type="ChEBI" id="CHEBI:60377"/>
        <dbReference type="EC" id="2.7.8.8"/>
    </reaction>
</comment>
<dbReference type="AlphaFoldDB" id="A0A9W5Q4W9"/>
<evidence type="ECO:0000256" key="16">
    <source>
        <dbReference type="SAM" id="Phobius"/>
    </source>
</evidence>
<evidence type="ECO:0000256" key="4">
    <source>
        <dbReference type="ARBA" id="ARBA00013174"/>
    </source>
</evidence>
<feature type="transmembrane region" description="Helical" evidence="16">
    <location>
        <begin position="131"/>
        <end position="155"/>
    </location>
</feature>
<evidence type="ECO:0000256" key="15">
    <source>
        <dbReference type="RuleBase" id="RU003750"/>
    </source>
</evidence>
<dbReference type="GO" id="GO:0012505">
    <property type="term" value="C:endomembrane system"/>
    <property type="evidence" value="ECO:0007669"/>
    <property type="project" value="UniProtKB-SubCell"/>
</dbReference>
<reference evidence="17 18" key="1">
    <citation type="submission" date="2012-12" db="EMBL/GenBank/DDBJ databases">
        <title>The Genome Sequence of Bacillus cereus VD196.</title>
        <authorList>
            <consortium name="The Broad Institute Genome Sequencing Platform"/>
            <consortium name="The Broad Institute Genome Sequencing Center for Infectious Disease"/>
            <person name="Feldgarden M."/>
            <person name="Van der Auwera G.A."/>
            <person name="Mahillon J."/>
            <person name="Duprez V."/>
            <person name="Timmery S."/>
            <person name="Mattelet C."/>
            <person name="Dierick K."/>
            <person name="Sun M."/>
            <person name="Yu Z."/>
            <person name="Zhu L."/>
            <person name="Hu X."/>
            <person name="Shank E.B."/>
            <person name="Swiecicka I."/>
            <person name="Hansen B.M."/>
            <person name="Andrup L."/>
            <person name="Walker B."/>
            <person name="Young S.K."/>
            <person name="Zeng Q."/>
            <person name="Gargeya S."/>
            <person name="Fitzgerald M."/>
            <person name="Haas B."/>
            <person name="Abouelleil A."/>
            <person name="Alvarado L."/>
            <person name="Arachchi H.M."/>
            <person name="Berlin A.M."/>
            <person name="Chapman S.B."/>
            <person name="Dewar J."/>
            <person name="Goldberg J."/>
            <person name="Griggs A."/>
            <person name="Gujja S."/>
            <person name="Hansen M."/>
            <person name="Howarth C."/>
            <person name="Imamovic A."/>
            <person name="Larimer J."/>
            <person name="McCowan C."/>
            <person name="Murphy C."/>
            <person name="Neiman D."/>
            <person name="Pearson M."/>
            <person name="Priest M."/>
            <person name="Roberts A."/>
            <person name="Saif S."/>
            <person name="Shea T."/>
            <person name="Sisk P."/>
            <person name="Sykes S."/>
            <person name="Wortman J."/>
            <person name="Nusbaum C."/>
            <person name="Birren B."/>
        </authorList>
    </citation>
    <scope>NUCLEOTIDE SEQUENCE [LARGE SCALE GENOMIC DNA]</scope>
    <source>
        <strain evidence="17 18">VD196</strain>
    </source>
</reference>
<keyword evidence="8 16" id="KW-0812">Transmembrane</keyword>
<evidence type="ECO:0000256" key="9">
    <source>
        <dbReference type="ARBA" id="ARBA00022989"/>
    </source>
</evidence>
<dbReference type="RefSeq" id="WP_000483086.1">
    <property type="nucleotide sequence ID" value="NZ_KB976254.1"/>
</dbReference>
<dbReference type="EC" id="2.7.8.8" evidence="4"/>
<dbReference type="Pfam" id="PF01066">
    <property type="entry name" value="CDP-OH_P_transf"/>
    <property type="match status" value="1"/>
</dbReference>
<evidence type="ECO:0000313" key="17">
    <source>
        <dbReference type="EMBL" id="EOO67395.1"/>
    </source>
</evidence>
<evidence type="ECO:0000256" key="7">
    <source>
        <dbReference type="ARBA" id="ARBA00022679"/>
    </source>
</evidence>
<name>A0A9W5Q4W9_BACCE</name>
<evidence type="ECO:0000256" key="5">
    <source>
        <dbReference type="ARBA" id="ARBA00017171"/>
    </source>
</evidence>
<comment type="subcellular location">
    <subcellularLocation>
        <location evidence="2">Endomembrane system</location>
        <topology evidence="2">Multi-pass membrane protein</topology>
    </subcellularLocation>
</comment>
<comment type="caution">
    <text evidence="17">The sequence shown here is derived from an EMBL/GenBank/DDBJ whole genome shotgun (WGS) entry which is preliminary data.</text>
</comment>
<dbReference type="InterPro" id="IPR004533">
    <property type="entry name" value="CDP-diaglyc--ser_O-PTrfase"/>
</dbReference>
<dbReference type="GO" id="GO:0008654">
    <property type="term" value="P:phospholipid biosynthetic process"/>
    <property type="evidence" value="ECO:0007669"/>
    <property type="project" value="UniProtKB-KW"/>
</dbReference>
<dbReference type="GO" id="GO:0016020">
    <property type="term" value="C:membrane"/>
    <property type="evidence" value="ECO:0007669"/>
    <property type="project" value="InterPro"/>
</dbReference>
<dbReference type="InterPro" id="IPR050324">
    <property type="entry name" value="CDP-alcohol_PTase-I"/>
</dbReference>
<organism evidence="17 18">
    <name type="scientific">Bacillus cereus VD196</name>
    <dbReference type="NCBI Taxonomy" id="1053243"/>
    <lineage>
        <taxon>Bacteria</taxon>
        <taxon>Bacillati</taxon>
        <taxon>Bacillota</taxon>
        <taxon>Bacilli</taxon>
        <taxon>Bacillales</taxon>
        <taxon>Bacillaceae</taxon>
        <taxon>Bacillus</taxon>
        <taxon>Bacillus cereus group</taxon>
    </lineage>
</organism>
<keyword evidence="11 16" id="KW-0472">Membrane</keyword>
<keyword evidence="7 15" id="KW-0808">Transferase</keyword>
<gene>
    <name evidence="17" type="ORF">IKE_02522</name>
</gene>
<dbReference type="InterPro" id="IPR000462">
    <property type="entry name" value="CDP-OH_P_trans"/>
</dbReference>